<dbReference type="InterPro" id="IPR012340">
    <property type="entry name" value="NA-bd_OB-fold"/>
</dbReference>
<dbReference type="CDD" id="cd00364">
    <property type="entry name" value="Ribosomal_uS17"/>
    <property type="match status" value="1"/>
</dbReference>
<comment type="similarity">
    <text evidence="1 6 7">Belongs to the universal ribosomal protein uS17 family.</text>
</comment>
<evidence type="ECO:0000256" key="4">
    <source>
        <dbReference type="ARBA" id="ARBA00022980"/>
    </source>
</evidence>
<reference evidence="8 9" key="1">
    <citation type="submission" date="2020-08" db="EMBL/GenBank/DDBJ databases">
        <title>Novel species isolated from subtropical streams in China.</title>
        <authorList>
            <person name="Lu H."/>
        </authorList>
    </citation>
    <scope>NUCLEOTIDE SEQUENCE [LARGE SCALE GENOMIC DNA]</scope>
    <source>
        <strain evidence="8 9">LX15W</strain>
    </source>
</reference>
<dbReference type="GO" id="GO:0005840">
    <property type="term" value="C:ribosome"/>
    <property type="evidence" value="ECO:0007669"/>
    <property type="project" value="UniProtKB-KW"/>
</dbReference>
<evidence type="ECO:0000313" key="8">
    <source>
        <dbReference type="EMBL" id="MBC3874168.1"/>
    </source>
</evidence>
<comment type="function">
    <text evidence="6">One of the primary rRNA binding proteins, it binds specifically to the 5'-end of 16S ribosomal RNA.</text>
</comment>
<evidence type="ECO:0000256" key="7">
    <source>
        <dbReference type="RuleBase" id="RU003872"/>
    </source>
</evidence>
<dbReference type="PANTHER" id="PTHR10744:SF1">
    <property type="entry name" value="SMALL RIBOSOMAL SUBUNIT PROTEIN US17M"/>
    <property type="match status" value="1"/>
</dbReference>
<accession>A0ABR6YC96</accession>
<keyword evidence="5 6" id="KW-0687">Ribonucleoprotein</keyword>
<dbReference type="SUPFAM" id="SSF50249">
    <property type="entry name" value="Nucleic acid-binding proteins"/>
    <property type="match status" value="1"/>
</dbReference>
<dbReference type="InterPro" id="IPR000266">
    <property type="entry name" value="Ribosomal_uS17"/>
</dbReference>
<dbReference type="Gene3D" id="2.40.50.140">
    <property type="entry name" value="Nucleic acid-binding proteins"/>
    <property type="match status" value="1"/>
</dbReference>
<dbReference type="NCBIfam" id="TIGR03635">
    <property type="entry name" value="uS17_bact"/>
    <property type="match status" value="1"/>
</dbReference>
<evidence type="ECO:0000256" key="1">
    <source>
        <dbReference type="ARBA" id="ARBA00010254"/>
    </source>
</evidence>
<dbReference type="PROSITE" id="PS00056">
    <property type="entry name" value="RIBOSOMAL_S17"/>
    <property type="match status" value="1"/>
</dbReference>
<dbReference type="RefSeq" id="WP_186942179.1">
    <property type="nucleotide sequence ID" value="NZ_JACOGA010000009.1"/>
</dbReference>
<comment type="caution">
    <text evidence="8">The sequence shown here is derived from an EMBL/GenBank/DDBJ whole genome shotgun (WGS) entry which is preliminary data.</text>
</comment>
<evidence type="ECO:0000256" key="3">
    <source>
        <dbReference type="ARBA" id="ARBA00022884"/>
    </source>
</evidence>
<dbReference type="PANTHER" id="PTHR10744">
    <property type="entry name" value="40S RIBOSOMAL PROTEIN S11 FAMILY MEMBER"/>
    <property type="match status" value="1"/>
</dbReference>
<dbReference type="Pfam" id="PF00366">
    <property type="entry name" value="Ribosomal_S17"/>
    <property type="match status" value="1"/>
</dbReference>
<name>A0ABR6YC96_9BURK</name>
<dbReference type="PRINTS" id="PR00973">
    <property type="entry name" value="RIBOSOMALS17"/>
</dbReference>
<keyword evidence="3 6" id="KW-0694">RNA-binding</keyword>
<dbReference type="HAMAP" id="MF_01345_B">
    <property type="entry name" value="Ribosomal_uS17_B"/>
    <property type="match status" value="1"/>
</dbReference>
<dbReference type="InterPro" id="IPR019979">
    <property type="entry name" value="Ribosomal_uS17_CS"/>
</dbReference>
<keyword evidence="2 6" id="KW-0699">rRNA-binding</keyword>
<keyword evidence="9" id="KW-1185">Reference proteome</keyword>
<evidence type="ECO:0000256" key="5">
    <source>
        <dbReference type="ARBA" id="ARBA00023274"/>
    </source>
</evidence>
<evidence type="ECO:0000313" key="9">
    <source>
        <dbReference type="Proteomes" id="UP000624279"/>
    </source>
</evidence>
<dbReference type="Proteomes" id="UP000624279">
    <property type="component" value="Unassembled WGS sequence"/>
</dbReference>
<dbReference type="InterPro" id="IPR019984">
    <property type="entry name" value="Ribosomal_uS17_bact/chlr"/>
</dbReference>
<evidence type="ECO:0000256" key="2">
    <source>
        <dbReference type="ARBA" id="ARBA00022730"/>
    </source>
</evidence>
<sequence length="94" mass="10450">MNDQANVPVKVALKRTLIGKVVSDKMDKTVTVLVERHVKHPLYGKIIVRTAKYHAHDEANQAKAGDTVEIQEGRPISKTKAWTLTRVVQVAPVL</sequence>
<dbReference type="EMBL" id="JACOGA010000009">
    <property type="protein sequence ID" value="MBC3874168.1"/>
    <property type="molecule type" value="Genomic_DNA"/>
</dbReference>
<protein>
    <recommendedName>
        <fullName evidence="6">Small ribosomal subunit protein uS17</fullName>
    </recommendedName>
</protein>
<organism evidence="8 9">
    <name type="scientific">Undibacterium flavidum</name>
    <dbReference type="NCBI Taxonomy" id="2762297"/>
    <lineage>
        <taxon>Bacteria</taxon>
        <taxon>Pseudomonadati</taxon>
        <taxon>Pseudomonadota</taxon>
        <taxon>Betaproteobacteria</taxon>
        <taxon>Burkholderiales</taxon>
        <taxon>Oxalobacteraceae</taxon>
        <taxon>Undibacterium</taxon>
    </lineage>
</organism>
<dbReference type="NCBIfam" id="NF004123">
    <property type="entry name" value="PRK05610.1"/>
    <property type="match status" value="1"/>
</dbReference>
<keyword evidence="4 6" id="KW-0689">Ribosomal protein</keyword>
<proteinExistence type="inferred from homology"/>
<gene>
    <name evidence="6 8" type="primary">rpsQ</name>
    <name evidence="8" type="ORF">H8K55_11240</name>
</gene>
<comment type="subunit">
    <text evidence="6">Part of the 30S ribosomal subunit.</text>
</comment>
<evidence type="ECO:0000256" key="6">
    <source>
        <dbReference type="HAMAP-Rule" id="MF_01345"/>
    </source>
</evidence>